<dbReference type="RefSeq" id="WP_380617789.1">
    <property type="nucleotide sequence ID" value="NZ_JBHSDK010000002.1"/>
</dbReference>
<gene>
    <name evidence="2" type="ORF">ACFPET_02455</name>
</gene>
<protein>
    <submittedName>
        <fullName evidence="2">Helix-turn-helix domain-containing protein</fullName>
    </submittedName>
</protein>
<dbReference type="Pfam" id="PF13560">
    <property type="entry name" value="HTH_31"/>
    <property type="match status" value="1"/>
</dbReference>
<dbReference type="SUPFAM" id="SSF47413">
    <property type="entry name" value="lambda repressor-like DNA-binding domains"/>
    <property type="match status" value="1"/>
</dbReference>
<sequence length="288" mass="32605">MAEPKQPTWRARWLGSKLKDLRVNKSLNAKQVAVRLECSSGTVSHYERGIYPVSTRHLQVMLDMYSVGDPEERRKLLSLAEDVASRGWVESLIDVQDFADYVWAESKSEVIDDFQVSVIPGLLQVESYAEALLSRGPEPRTPSKVRELVEIRMGRASRLLSNDAPACRFLLHEAVLHQRFDGVDVQVFGDQLRYLLTLAERDNVSLRLLPYNSGLHNMLASTTGFTILQLSDAWPTIAHVETPLGAVVAETPDCNQLVDIFDRMWTGTGLDERRTIDLIDRMVKEVER</sequence>
<proteinExistence type="predicted"/>
<reference evidence="3" key="1">
    <citation type="journal article" date="2019" name="Int. J. Syst. Evol. Microbiol.">
        <title>The Global Catalogue of Microorganisms (GCM) 10K type strain sequencing project: providing services to taxonomists for standard genome sequencing and annotation.</title>
        <authorList>
            <consortium name="The Broad Institute Genomics Platform"/>
            <consortium name="The Broad Institute Genome Sequencing Center for Infectious Disease"/>
            <person name="Wu L."/>
            <person name="Ma J."/>
        </authorList>
    </citation>
    <scope>NUCLEOTIDE SEQUENCE [LARGE SCALE GENOMIC DNA]</scope>
    <source>
        <strain evidence="3">IBRC-M 10908</strain>
    </source>
</reference>
<feature type="domain" description="HTH cro/C1-type" evidence="1">
    <location>
        <begin position="18"/>
        <end position="73"/>
    </location>
</feature>
<dbReference type="Proteomes" id="UP001595823">
    <property type="component" value="Unassembled WGS sequence"/>
</dbReference>
<accession>A0ABV8TU84</accession>
<dbReference type="Gene3D" id="1.10.260.40">
    <property type="entry name" value="lambda repressor-like DNA-binding domains"/>
    <property type="match status" value="1"/>
</dbReference>
<comment type="caution">
    <text evidence="2">The sequence shown here is derived from an EMBL/GenBank/DDBJ whole genome shotgun (WGS) entry which is preliminary data.</text>
</comment>
<dbReference type="PROSITE" id="PS50943">
    <property type="entry name" value="HTH_CROC1"/>
    <property type="match status" value="1"/>
</dbReference>
<dbReference type="CDD" id="cd00093">
    <property type="entry name" value="HTH_XRE"/>
    <property type="match status" value="1"/>
</dbReference>
<evidence type="ECO:0000259" key="1">
    <source>
        <dbReference type="PROSITE" id="PS50943"/>
    </source>
</evidence>
<evidence type="ECO:0000313" key="3">
    <source>
        <dbReference type="Proteomes" id="UP001595823"/>
    </source>
</evidence>
<dbReference type="InterPro" id="IPR001387">
    <property type="entry name" value="Cro/C1-type_HTH"/>
</dbReference>
<dbReference type="Pfam" id="PF19054">
    <property type="entry name" value="DUF5753"/>
    <property type="match status" value="1"/>
</dbReference>
<evidence type="ECO:0000313" key="2">
    <source>
        <dbReference type="EMBL" id="MFC4334054.1"/>
    </source>
</evidence>
<organism evidence="2 3">
    <name type="scientific">Salininema proteolyticum</name>
    <dbReference type="NCBI Taxonomy" id="1607685"/>
    <lineage>
        <taxon>Bacteria</taxon>
        <taxon>Bacillati</taxon>
        <taxon>Actinomycetota</taxon>
        <taxon>Actinomycetes</taxon>
        <taxon>Glycomycetales</taxon>
        <taxon>Glycomycetaceae</taxon>
        <taxon>Salininema</taxon>
    </lineage>
</organism>
<keyword evidence="3" id="KW-1185">Reference proteome</keyword>
<dbReference type="InterPro" id="IPR010982">
    <property type="entry name" value="Lambda_DNA-bd_dom_sf"/>
</dbReference>
<dbReference type="EMBL" id="JBHSDK010000002">
    <property type="protein sequence ID" value="MFC4334054.1"/>
    <property type="molecule type" value="Genomic_DNA"/>
</dbReference>
<dbReference type="SMART" id="SM00530">
    <property type="entry name" value="HTH_XRE"/>
    <property type="match status" value="1"/>
</dbReference>
<name>A0ABV8TU84_9ACTN</name>
<dbReference type="InterPro" id="IPR043917">
    <property type="entry name" value="DUF5753"/>
</dbReference>